<dbReference type="Proteomes" id="UP000220836">
    <property type="component" value="Unassembled WGS sequence"/>
</dbReference>
<sequence length="130" mass="14548">MIAKTIFATALIAITASLATPGHARGNCKDAYIHAENLTGGLIKVVDLNFKISGYGKKSEPIRNQDVPAGQPFTVTRNLEHANERQTQVTILYRTRTDNKHFNKWSGLKRASSEFQECKRNRTFNVVLTD</sequence>
<dbReference type="EMBL" id="FXYH01000012">
    <property type="protein sequence ID" value="SMX45735.1"/>
    <property type="molecule type" value="Genomic_DNA"/>
</dbReference>
<keyword evidence="1" id="KW-0732">Signal</keyword>
<name>A0A238KSE2_9RHOB</name>
<dbReference type="RefSeq" id="WP_097805582.1">
    <property type="nucleotide sequence ID" value="NZ_FXYH01000012.1"/>
</dbReference>
<gene>
    <name evidence="2" type="ORF">PEV8663_03100</name>
</gene>
<keyword evidence="3" id="KW-1185">Reference proteome</keyword>
<evidence type="ECO:0000256" key="1">
    <source>
        <dbReference type="SAM" id="SignalP"/>
    </source>
</evidence>
<organism evidence="2 3">
    <name type="scientific">Pelagimonas varians</name>
    <dbReference type="NCBI Taxonomy" id="696760"/>
    <lineage>
        <taxon>Bacteria</taxon>
        <taxon>Pseudomonadati</taxon>
        <taxon>Pseudomonadota</taxon>
        <taxon>Alphaproteobacteria</taxon>
        <taxon>Rhodobacterales</taxon>
        <taxon>Roseobacteraceae</taxon>
        <taxon>Pelagimonas</taxon>
    </lineage>
</organism>
<reference evidence="2 3" key="1">
    <citation type="submission" date="2017-05" db="EMBL/GenBank/DDBJ databases">
        <authorList>
            <person name="Song R."/>
            <person name="Chenine A.L."/>
            <person name="Ruprecht R.M."/>
        </authorList>
    </citation>
    <scope>NUCLEOTIDE SEQUENCE [LARGE SCALE GENOMIC DNA]</scope>
    <source>
        <strain evidence="2 3">CECT 8663</strain>
    </source>
</reference>
<dbReference type="AlphaFoldDB" id="A0A238KSE2"/>
<accession>A0A238KSE2</accession>
<evidence type="ECO:0000313" key="2">
    <source>
        <dbReference type="EMBL" id="SMX45735.1"/>
    </source>
</evidence>
<protein>
    <submittedName>
        <fullName evidence="2">Uncharacterized protein</fullName>
    </submittedName>
</protein>
<proteinExistence type="predicted"/>
<feature type="chain" id="PRO_5012308484" evidence="1">
    <location>
        <begin position="20"/>
        <end position="130"/>
    </location>
</feature>
<evidence type="ECO:0000313" key="3">
    <source>
        <dbReference type="Proteomes" id="UP000220836"/>
    </source>
</evidence>
<feature type="signal peptide" evidence="1">
    <location>
        <begin position="1"/>
        <end position="19"/>
    </location>
</feature>